<proteinExistence type="predicted"/>
<sequence>MSDPSENPPPRSKFQFPLWVLMFVLPTIAGLLFAMYANQQRQLKVREELMMQQVGLHETLAELRRNRDGWRHLQDAMRKNLQKYKDPQWVLTRMNHPFAPPTAPKQGSQGYYEVEDASEFLTFFVQASDDDMRALLRKMEEVYPQTTHVTQFQILNLLARLPEFAPERMPAIAAEVKAFVEPLLEQNDQKLASQAKAVWQTFGFEEKQ</sequence>
<dbReference type="OrthoDB" id="288390at2"/>
<dbReference type="RefSeq" id="WP_114368288.1">
    <property type="nucleotide sequence ID" value="NZ_QPEX01000011.1"/>
</dbReference>
<keyword evidence="1" id="KW-0472">Membrane</keyword>
<keyword evidence="1" id="KW-1133">Transmembrane helix</keyword>
<gene>
    <name evidence="2" type="ORF">DTL42_08525</name>
</gene>
<evidence type="ECO:0000256" key="1">
    <source>
        <dbReference type="SAM" id="Phobius"/>
    </source>
</evidence>
<dbReference type="Proteomes" id="UP000253562">
    <property type="component" value="Unassembled WGS sequence"/>
</dbReference>
<dbReference type="EMBL" id="QPEX01000011">
    <property type="protein sequence ID" value="RCS52864.1"/>
    <property type="molecule type" value="Genomic_DNA"/>
</dbReference>
<evidence type="ECO:0000313" key="2">
    <source>
        <dbReference type="EMBL" id="RCS52864.1"/>
    </source>
</evidence>
<dbReference type="AlphaFoldDB" id="A0A368KVD5"/>
<accession>A0A368KVD5</accession>
<reference evidence="2 3" key="1">
    <citation type="submission" date="2018-07" db="EMBL/GenBank/DDBJ databases">
        <title>Comparative genomes isolates from brazilian mangrove.</title>
        <authorList>
            <person name="De Araujo J.E."/>
            <person name="Taketani R.G."/>
            <person name="Silva M.C.P."/>
            <person name="Lourenco M.V."/>
            <person name="Oliveira V.M."/>
            <person name="Andreote F.D."/>
        </authorList>
    </citation>
    <scope>NUCLEOTIDE SEQUENCE [LARGE SCALE GENOMIC DNA]</scope>
    <source>
        <strain evidence="2 3">HEX PRIS-MGV</strain>
    </source>
</reference>
<evidence type="ECO:0000313" key="3">
    <source>
        <dbReference type="Proteomes" id="UP000253562"/>
    </source>
</evidence>
<comment type="caution">
    <text evidence="2">The sequence shown here is derived from an EMBL/GenBank/DDBJ whole genome shotgun (WGS) entry which is preliminary data.</text>
</comment>
<feature type="transmembrane region" description="Helical" evidence="1">
    <location>
        <begin position="16"/>
        <end position="37"/>
    </location>
</feature>
<name>A0A368KVD5_9BACT</name>
<keyword evidence="1" id="KW-0812">Transmembrane</keyword>
<organism evidence="2 3">
    <name type="scientific">Bremerella cremea</name>
    <dbReference type="NCBI Taxonomy" id="1031537"/>
    <lineage>
        <taxon>Bacteria</taxon>
        <taxon>Pseudomonadati</taxon>
        <taxon>Planctomycetota</taxon>
        <taxon>Planctomycetia</taxon>
        <taxon>Pirellulales</taxon>
        <taxon>Pirellulaceae</taxon>
        <taxon>Bremerella</taxon>
    </lineage>
</organism>
<protein>
    <submittedName>
        <fullName evidence="2">Uncharacterized protein</fullName>
    </submittedName>
</protein>